<dbReference type="InParanoid" id="A0A5J5F412"/>
<keyword evidence="3" id="KW-1185">Reference proteome</keyword>
<proteinExistence type="predicted"/>
<protein>
    <recommendedName>
        <fullName evidence="4">Magnesium chelatase</fullName>
    </recommendedName>
</protein>
<dbReference type="EMBL" id="VXIS01000045">
    <property type="protein sequence ID" value="KAA8910499.1"/>
    <property type="molecule type" value="Genomic_DNA"/>
</dbReference>
<dbReference type="Gene3D" id="1.10.8.80">
    <property type="entry name" value="Magnesium chelatase subunit I, C-Terminal domain"/>
    <property type="match status" value="1"/>
</dbReference>
<evidence type="ECO:0000313" key="2">
    <source>
        <dbReference type="EMBL" id="KAA8910499.1"/>
    </source>
</evidence>
<comment type="caution">
    <text evidence="2">The sequence shown here is derived from an EMBL/GenBank/DDBJ whole genome shotgun (WGS) entry which is preliminary data.</text>
</comment>
<dbReference type="PANTHER" id="PTHR11603:SF132">
    <property type="entry name" value="C2H2-TYPE DOMAIN-CONTAINING PROTEIN"/>
    <property type="match status" value="1"/>
</dbReference>
<evidence type="ECO:0008006" key="4">
    <source>
        <dbReference type="Google" id="ProtNLM"/>
    </source>
</evidence>
<dbReference type="Proteomes" id="UP000326924">
    <property type="component" value="Unassembled WGS sequence"/>
</dbReference>
<name>A0A5J5F412_9PEZI</name>
<sequence length="416" mass="45905">MTTTAAITCQPRGHGRAPGSSSQCFVTSSAHTNLTNGMADSERERLSELVHGLNDVELAVLLSLVAGRHCILTTDADYLPRLQHEVELIGAQAFGLSTATVQCSPELGLDEFVGALLVEEDKRTPPSPVISSQEPTGSHQFFRRPLTSDAADPFRSGKKWIPNIVIVRDLDRACLQIQAQVLELMRTQRIVTRKSVLETPEQFLVIALLAKTNTRPALFNHLRETFFISHHHTPPEHDQLEAGDYEDSPDREQSDADSFASVVIRKYPPPSALPPLSKDTYMPGHTTIPHVVIDAMRMFAADVSMSTEIRRYLHDVVVFLRMHRAVKGGVTAQATGDFELLVKCLAPLHNLDFVTPALVSLAAFKVYNHRLELAQKAEDERSILWGSSPAAVEAYLKQVDTEAVIEDVLSNVKAPL</sequence>
<reference evidence="2 3" key="1">
    <citation type="submission" date="2019-09" db="EMBL/GenBank/DDBJ databases">
        <title>Draft genome of the ectomycorrhizal ascomycete Sphaerosporella brunnea.</title>
        <authorList>
            <consortium name="DOE Joint Genome Institute"/>
            <person name="Benucci G.M."/>
            <person name="Marozzi G."/>
            <person name="Antonielli L."/>
            <person name="Sanchez S."/>
            <person name="Marco P."/>
            <person name="Wang X."/>
            <person name="Falini L.B."/>
            <person name="Barry K."/>
            <person name="Haridas S."/>
            <person name="Lipzen A."/>
            <person name="Labutti K."/>
            <person name="Grigoriev I.V."/>
            <person name="Murat C."/>
            <person name="Martin F."/>
            <person name="Albertini E."/>
            <person name="Donnini D."/>
            <person name="Bonito G."/>
        </authorList>
    </citation>
    <scope>NUCLEOTIDE SEQUENCE [LARGE SCALE GENOMIC DNA]</scope>
    <source>
        <strain evidence="2 3">Sb_GMNB300</strain>
    </source>
</reference>
<evidence type="ECO:0000256" key="1">
    <source>
        <dbReference type="SAM" id="MobiDB-lite"/>
    </source>
</evidence>
<dbReference type="AlphaFoldDB" id="A0A5J5F412"/>
<feature type="region of interest" description="Disordered" evidence="1">
    <location>
        <begin position="1"/>
        <end position="23"/>
    </location>
</feature>
<dbReference type="PANTHER" id="PTHR11603">
    <property type="entry name" value="AAA FAMILY ATPASE"/>
    <property type="match status" value="1"/>
</dbReference>
<dbReference type="OrthoDB" id="5582146at2759"/>
<organism evidence="2 3">
    <name type="scientific">Sphaerosporella brunnea</name>
    <dbReference type="NCBI Taxonomy" id="1250544"/>
    <lineage>
        <taxon>Eukaryota</taxon>
        <taxon>Fungi</taxon>
        <taxon>Dikarya</taxon>
        <taxon>Ascomycota</taxon>
        <taxon>Pezizomycotina</taxon>
        <taxon>Pezizomycetes</taxon>
        <taxon>Pezizales</taxon>
        <taxon>Pyronemataceae</taxon>
        <taxon>Sphaerosporella</taxon>
    </lineage>
</organism>
<accession>A0A5J5F412</accession>
<gene>
    <name evidence="2" type="ORF">FN846DRAFT_938687</name>
</gene>
<evidence type="ECO:0000313" key="3">
    <source>
        <dbReference type="Proteomes" id="UP000326924"/>
    </source>
</evidence>
<feature type="region of interest" description="Disordered" evidence="1">
    <location>
        <begin position="232"/>
        <end position="253"/>
    </location>
</feature>
<dbReference type="InterPro" id="IPR052041">
    <property type="entry name" value="Nucleic_acid_metab_PIN/TRAM"/>
</dbReference>